<dbReference type="eggNOG" id="COG0531">
    <property type="taxonomic scope" value="Bacteria"/>
</dbReference>
<comment type="caution">
    <text evidence="7">The sequence shown here is derived from an EMBL/GenBank/DDBJ whole genome shotgun (WGS) entry which is preliminary data.</text>
</comment>
<evidence type="ECO:0000256" key="1">
    <source>
        <dbReference type="ARBA" id="ARBA00004651"/>
    </source>
</evidence>
<keyword evidence="8" id="KW-1185">Reference proteome</keyword>
<dbReference type="PANTHER" id="PTHR42770">
    <property type="entry name" value="AMINO ACID TRANSPORTER-RELATED"/>
    <property type="match status" value="1"/>
</dbReference>
<dbReference type="InterPro" id="IPR002293">
    <property type="entry name" value="AA/rel_permease1"/>
</dbReference>
<dbReference type="PIRSF" id="PIRSF006060">
    <property type="entry name" value="AA_transporter"/>
    <property type="match status" value="1"/>
</dbReference>
<comment type="subcellular location">
    <subcellularLocation>
        <location evidence="1">Cell membrane</location>
        <topology evidence="1">Multi-pass membrane protein</topology>
    </subcellularLocation>
</comment>
<feature type="transmembrane region" description="Helical" evidence="6">
    <location>
        <begin position="48"/>
        <end position="70"/>
    </location>
</feature>
<name>G5K5G6_9STRE</name>
<keyword evidence="2" id="KW-1003">Cell membrane</keyword>
<reference evidence="7 8" key="1">
    <citation type="journal article" date="2014" name="Int. J. Syst. Evol. Microbiol.">
        <title>Phylogenomics and the dynamic genome evolution of the genus Streptococcus.</title>
        <authorList>
            <consortium name="The Broad Institute Genome Sequencing Platform"/>
            <person name="Richards V.P."/>
            <person name="Palmer S.R."/>
            <person name="Pavinski Bitar P.D."/>
            <person name="Qin X."/>
            <person name="Weinstock G.M."/>
            <person name="Highlander S.K."/>
            <person name="Town C.D."/>
            <person name="Burne R.A."/>
            <person name="Stanhope M.J."/>
        </authorList>
    </citation>
    <scope>NUCLEOTIDE SEQUENCE [LARGE SCALE GENOMIC DNA]</scope>
    <source>
        <strain evidence="7 8">707-05</strain>
    </source>
</reference>
<gene>
    <name evidence="7" type="ORF">STRIC_2081</name>
</gene>
<feature type="transmembrane region" description="Helical" evidence="6">
    <location>
        <begin position="280"/>
        <end position="298"/>
    </location>
</feature>
<sequence length="447" mass="47950">MASNHMNEQEREQAKFSLSGATLYGINAVIGSGIFLLPQAIYKGLGPAAIAVMFGTAILTIMLAVCFAEVSGYFGKNGGAFQYSKRAFGDFVGFNVGILGWAVTIFAWAAMAAGFAKMFIITFPSFEGKNIPLSIGLVILLSLMNIAGLKTSKIFTITATIAKLIPIVAFSICTLFFIKNGLPNFTPFVQLEEGMDLLGAISNTAVYIFYGFIGFETLSIVAGEMRDPEKNVPRAILGSISIVSILYMLIIAGTIAMLGPTIMMSNAPVQDAFMKMIGPAGAWMVSIGALISITGLNLGESIMVPRYGAAIADEGLLPAAIAKKNRNGAPLVAIAISSTIAIILLLTGSFEHLATLSVGFRFFQYIPTALAVMKLRKEEPEAKVVFRVPFGPVIPWIAVIISLLMIWGDNPKNFIYGAVGVAIASSIYFLMYGRKKRSQPFPPEERI</sequence>
<proteinExistence type="predicted"/>
<feature type="transmembrane region" description="Helical" evidence="6">
    <location>
        <begin position="198"/>
        <end position="223"/>
    </location>
</feature>
<keyword evidence="3 6" id="KW-0812">Transmembrane</keyword>
<feature type="transmembrane region" description="Helical" evidence="6">
    <location>
        <begin position="384"/>
        <end position="408"/>
    </location>
</feature>
<evidence type="ECO:0000313" key="7">
    <source>
        <dbReference type="EMBL" id="EHI69037.1"/>
    </source>
</evidence>
<dbReference type="STRING" id="764299.STRIC_2081"/>
<evidence type="ECO:0000256" key="6">
    <source>
        <dbReference type="SAM" id="Phobius"/>
    </source>
</evidence>
<keyword evidence="4 6" id="KW-1133">Transmembrane helix</keyword>
<evidence type="ECO:0000256" key="2">
    <source>
        <dbReference type="ARBA" id="ARBA00022475"/>
    </source>
</evidence>
<dbReference type="RefSeq" id="WP_008089984.1">
    <property type="nucleotide sequence ID" value="NZ_AEUX02000007.1"/>
</dbReference>
<dbReference type="InterPro" id="IPR050367">
    <property type="entry name" value="APC_superfamily"/>
</dbReference>
<feature type="transmembrane region" description="Helical" evidence="6">
    <location>
        <begin position="21"/>
        <end position="42"/>
    </location>
</feature>
<evidence type="ECO:0000256" key="4">
    <source>
        <dbReference type="ARBA" id="ARBA00022989"/>
    </source>
</evidence>
<feature type="transmembrane region" description="Helical" evidence="6">
    <location>
        <begin position="91"/>
        <end position="111"/>
    </location>
</feature>
<accession>G5K5G6</accession>
<organism evidence="7 8">
    <name type="scientific">Streptococcus ictaluri 707-05</name>
    <dbReference type="NCBI Taxonomy" id="764299"/>
    <lineage>
        <taxon>Bacteria</taxon>
        <taxon>Bacillati</taxon>
        <taxon>Bacillota</taxon>
        <taxon>Bacilli</taxon>
        <taxon>Lactobacillales</taxon>
        <taxon>Streptococcaceae</taxon>
        <taxon>Streptococcus</taxon>
    </lineage>
</organism>
<dbReference type="EMBL" id="AEUX02000007">
    <property type="protein sequence ID" value="EHI69037.1"/>
    <property type="molecule type" value="Genomic_DNA"/>
</dbReference>
<evidence type="ECO:0000256" key="3">
    <source>
        <dbReference type="ARBA" id="ARBA00022692"/>
    </source>
</evidence>
<evidence type="ECO:0000313" key="8">
    <source>
        <dbReference type="Proteomes" id="UP000003330"/>
    </source>
</evidence>
<dbReference type="PANTHER" id="PTHR42770:SF18">
    <property type="entry name" value="ARGININE_AGMATINE ANTIPORTER"/>
    <property type="match status" value="1"/>
</dbReference>
<evidence type="ECO:0000256" key="5">
    <source>
        <dbReference type="ARBA" id="ARBA00023136"/>
    </source>
</evidence>
<dbReference type="GO" id="GO:0005886">
    <property type="term" value="C:plasma membrane"/>
    <property type="evidence" value="ECO:0007669"/>
    <property type="project" value="UniProtKB-SubCell"/>
</dbReference>
<feature type="transmembrane region" description="Helical" evidence="6">
    <location>
        <begin position="235"/>
        <end position="260"/>
    </location>
</feature>
<dbReference type="Proteomes" id="UP000003330">
    <property type="component" value="Unassembled WGS sequence"/>
</dbReference>
<dbReference type="AlphaFoldDB" id="G5K5G6"/>
<keyword evidence="5 6" id="KW-0472">Membrane</keyword>
<dbReference type="OrthoDB" id="9762947at2"/>
<feature type="transmembrane region" description="Helical" evidence="6">
    <location>
        <begin position="328"/>
        <end position="347"/>
    </location>
</feature>
<feature type="transmembrane region" description="Helical" evidence="6">
    <location>
        <begin position="131"/>
        <end position="149"/>
    </location>
</feature>
<dbReference type="GO" id="GO:0022857">
    <property type="term" value="F:transmembrane transporter activity"/>
    <property type="evidence" value="ECO:0007669"/>
    <property type="project" value="InterPro"/>
</dbReference>
<dbReference type="Pfam" id="PF13520">
    <property type="entry name" value="AA_permease_2"/>
    <property type="match status" value="1"/>
</dbReference>
<feature type="transmembrane region" description="Helical" evidence="6">
    <location>
        <begin position="414"/>
        <end position="432"/>
    </location>
</feature>
<feature type="transmembrane region" description="Helical" evidence="6">
    <location>
        <begin position="161"/>
        <end position="178"/>
    </location>
</feature>
<dbReference type="Gene3D" id="1.20.1740.10">
    <property type="entry name" value="Amino acid/polyamine transporter I"/>
    <property type="match status" value="1"/>
</dbReference>
<protein>
    <submittedName>
        <fullName evidence="7">Amino acid permease</fullName>
    </submittedName>
</protein>